<dbReference type="EMBL" id="BGZK01000956">
    <property type="protein sequence ID" value="GBP66431.1"/>
    <property type="molecule type" value="Genomic_DNA"/>
</dbReference>
<evidence type="ECO:0000313" key="3">
    <source>
        <dbReference type="Proteomes" id="UP000299102"/>
    </source>
</evidence>
<organism evidence="2 3">
    <name type="scientific">Eumeta variegata</name>
    <name type="common">Bagworm moth</name>
    <name type="synonym">Eumeta japonica</name>
    <dbReference type="NCBI Taxonomy" id="151549"/>
    <lineage>
        <taxon>Eukaryota</taxon>
        <taxon>Metazoa</taxon>
        <taxon>Ecdysozoa</taxon>
        <taxon>Arthropoda</taxon>
        <taxon>Hexapoda</taxon>
        <taxon>Insecta</taxon>
        <taxon>Pterygota</taxon>
        <taxon>Neoptera</taxon>
        <taxon>Endopterygota</taxon>
        <taxon>Lepidoptera</taxon>
        <taxon>Glossata</taxon>
        <taxon>Ditrysia</taxon>
        <taxon>Tineoidea</taxon>
        <taxon>Psychidae</taxon>
        <taxon>Oiketicinae</taxon>
        <taxon>Eumeta</taxon>
    </lineage>
</organism>
<accession>A0A4C1XRD2</accession>
<proteinExistence type="predicted"/>
<dbReference type="AlphaFoldDB" id="A0A4C1XRD2"/>
<comment type="caution">
    <text evidence="2">The sequence shown here is derived from an EMBL/GenBank/DDBJ whole genome shotgun (WGS) entry which is preliminary data.</text>
</comment>
<protein>
    <submittedName>
        <fullName evidence="2">Uncharacterized protein</fullName>
    </submittedName>
</protein>
<keyword evidence="3" id="KW-1185">Reference proteome</keyword>
<name>A0A4C1XRD2_EUMVA</name>
<feature type="compositionally biased region" description="Basic residues" evidence="1">
    <location>
        <begin position="1"/>
        <end position="12"/>
    </location>
</feature>
<dbReference type="Proteomes" id="UP000299102">
    <property type="component" value="Unassembled WGS sequence"/>
</dbReference>
<sequence>MACNNNKKRSPPRHSTGSLGDTRLMQMFCRFRSLGRCCPVLLRVLCAPDAGAALDRIDLVLQSGPSRRLIFQTAYGIVIKSCAELDCLMEYDTFYTDTKD</sequence>
<feature type="region of interest" description="Disordered" evidence="1">
    <location>
        <begin position="1"/>
        <end position="20"/>
    </location>
</feature>
<gene>
    <name evidence="2" type="ORF">EVAR_88765_1</name>
</gene>
<evidence type="ECO:0000313" key="2">
    <source>
        <dbReference type="EMBL" id="GBP66431.1"/>
    </source>
</evidence>
<reference evidence="2 3" key="1">
    <citation type="journal article" date="2019" name="Commun. Biol.">
        <title>The bagworm genome reveals a unique fibroin gene that provides high tensile strength.</title>
        <authorList>
            <person name="Kono N."/>
            <person name="Nakamura H."/>
            <person name="Ohtoshi R."/>
            <person name="Tomita M."/>
            <person name="Numata K."/>
            <person name="Arakawa K."/>
        </authorList>
    </citation>
    <scope>NUCLEOTIDE SEQUENCE [LARGE SCALE GENOMIC DNA]</scope>
</reference>
<evidence type="ECO:0000256" key="1">
    <source>
        <dbReference type="SAM" id="MobiDB-lite"/>
    </source>
</evidence>